<dbReference type="Proteomes" id="UP000695000">
    <property type="component" value="Unplaced"/>
</dbReference>
<gene>
    <name evidence="8" type="primary">LOC108566063</name>
</gene>
<protein>
    <submittedName>
        <fullName evidence="8">Small integral membrane protein 12-A</fullName>
    </submittedName>
</protein>
<dbReference type="GeneID" id="108566063"/>
<evidence type="ECO:0000256" key="5">
    <source>
        <dbReference type="ARBA" id="ARBA00023136"/>
    </source>
</evidence>
<organism evidence="7 8">
    <name type="scientific">Nicrophorus vespilloides</name>
    <name type="common">Boreal carrion beetle</name>
    <dbReference type="NCBI Taxonomy" id="110193"/>
    <lineage>
        <taxon>Eukaryota</taxon>
        <taxon>Metazoa</taxon>
        <taxon>Ecdysozoa</taxon>
        <taxon>Arthropoda</taxon>
        <taxon>Hexapoda</taxon>
        <taxon>Insecta</taxon>
        <taxon>Pterygota</taxon>
        <taxon>Neoptera</taxon>
        <taxon>Endopterygota</taxon>
        <taxon>Coleoptera</taxon>
        <taxon>Polyphaga</taxon>
        <taxon>Staphyliniformia</taxon>
        <taxon>Silphidae</taxon>
        <taxon>Nicrophorinae</taxon>
        <taxon>Nicrophorus</taxon>
    </lineage>
</organism>
<keyword evidence="5 6" id="KW-0472">Membrane</keyword>
<dbReference type="Pfam" id="PF15990">
    <property type="entry name" value="UPF0767"/>
    <property type="match status" value="1"/>
</dbReference>
<evidence type="ECO:0000256" key="6">
    <source>
        <dbReference type="SAM" id="Phobius"/>
    </source>
</evidence>
<dbReference type="PANTHER" id="PTHR28599">
    <property type="entry name" value="SMALL INTEGRAL MEMBRANE PROTEIN 12"/>
    <property type="match status" value="1"/>
</dbReference>
<sequence length="86" mass="9750">MWPVLLRAMRVYAPYITLPFAAVVGYIGYHVENKVSDKYTPYSAPIKDSRNERLLSEDSLQSATEVEKLKYSANVLGRNISPSLKE</sequence>
<feature type="transmembrane region" description="Helical" evidence="6">
    <location>
        <begin position="12"/>
        <end position="29"/>
    </location>
</feature>
<dbReference type="PANTHER" id="PTHR28599:SF1">
    <property type="entry name" value="SMALL INTEGRAL MEMBRANE PROTEIN 12"/>
    <property type="match status" value="1"/>
</dbReference>
<evidence type="ECO:0000256" key="4">
    <source>
        <dbReference type="ARBA" id="ARBA00022989"/>
    </source>
</evidence>
<accession>A0ABM1N359</accession>
<evidence type="ECO:0000313" key="7">
    <source>
        <dbReference type="Proteomes" id="UP000695000"/>
    </source>
</evidence>
<dbReference type="RefSeq" id="XP_017781259.1">
    <property type="nucleotide sequence ID" value="XM_017925770.1"/>
</dbReference>
<evidence type="ECO:0000313" key="8">
    <source>
        <dbReference type="RefSeq" id="XP_017781259.1"/>
    </source>
</evidence>
<dbReference type="InterPro" id="IPR031933">
    <property type="entry name" value="UPF0767"/>
</dbReference>
<reference evidence="8" key="1">
    <citation type="submission" date="2025-08" db="UniProtKB">
        <authorList>
            <consortium name="RefSeq"/>
        </authorList>
    </citation>
    <scope>IDENTIFICATION</scope>
    <source>
        <tissue evidence="8">Whole Larva</tissue>
    </source>
</reference>
<keyword evidence="7" id="KW-1185">Reference proteome</keyword>
<evidence type="ECO:0000256" key="3">
    <source>
        <dbReference type="ARBA" id="ARBA00022692"/>
    </source>
</evidence>
<name>A0ABM1N359_NICVS</name>
<proteinExistence type="inferred from homology"/>
<evidence type="ECO:0000256" key="2">
    <source>
        <dbReference type="ARBA" id="ARBA00007304"/>
    </source>
</evidence>
<evidence type="ECO:0000256" key="1">
    <source>
        <dbReference type="ARBA" id="ARBA00004167"/>
    </source>
</evidence>
<keyword evidence="3 6" id="KW-0812">Transmembrane</keyword>
<comment type="similarity">
    <text evidence="2">Belongs to the SMIM12 family.</text>
</comment>
<keyword evidence="4 6" id="KW-1133">Transmembrane helix</keyword>
<comment type="subcellular location">
    <subcellularLocation>
        <location evidence="1">Membrane</location>
        <topology evidence="1">Single-pass membrane protein</topology>
    </subcellularLocation>
</comment>